<dbReference type="AlphaFoldDB" id="A0A7L9SPC1"/>
<name>A0A7L9SPC1_9BIFI</name>
<keyword evidence="2" id="KW-1185">Reference proteome</keyword>
<keyword evidence="1" id="KW-0547">Nucleotide-binding</keyword>
<gene>
    <name evidence="1" type="ORF">BE0216_05535</name>
</gene>
<dbReference type="KEGG" id="beu:BE0216_05535"/>
<evidence type="ECO:0000313" key="1">
    <source>
        <dbReference type="EMBL" id="QOL31987.1"/>
    </source>
</evidence>
<accession>A0A7L9SPC1</accession>
<dbReference type="Proteomes" id="UP000593943">
    <property type="component" value="Chromosome"/>
</dbReference>
<dbReference type="OrthoDB" id="9757917at2"/>
<organism evidence="1 2">
    <name type="scientific">Bifidobacterium eulemuris</name>
    <dbReference type="NCBI Taxonomy" id="1765219"/>
    <lineage>
        <taxon>Bacteria</taxon>
        <taxon>Bacillati</taxon>
        <taxon>Actinomycetota</taxon>
        <taxon>Actinomycetes</taxon>
        <taxon>Bifidobacteriales</taxon>
        <taxon>Bifidobacteriaceae</taxon>
        <taxon>Bifidobacterium</taxon>
    </lineage>
</organism>
<keyword evidence="1" id="KW-0347">Helicase</keyword>
<keyword evidence="1" id="KW-0067">ATP-binding</keyword>
<protein>
    <submittedName>
        <fullName evidence="1">Helicase</fullName>
    </submittedName>
</protein>
<evidence type="ECO:0000313" key="2">
    <source>
        <dbReference type="Proteomes" id="UP000593943"/>
    </source>
</evidence>
<reference evidence="1 2" key="1">
    <citation type="submission" date="2020-10" db="EMBL/GenBank/DDBJ databases">
        <title>Genome sequencing of Bifidobacterium eulemuris_DSMZ_100216.</title>
        <authorList>
            <person name="Kim J."/>
        </authorList>
    </citation>
    <scope>NUCLEOTIDE SEQUENCE [LARGE SCALE GENOMIC DNA]</scope>
    <source>
        <strain evidence="1 2">DSM 100216</strain>
    </source>
</reference>
<proteinExistence type="predicted"/>
<sequence length="1208" mass="132198">MSRSMTENTNSRLDTIRQWREQYRAALPPSPLEDIKQLSAQLDMTHAHPSGIAQLFASGHANLAALFRDSGMLKASGRHISRVIDDRNAKQRVSGVAELSLAVGVATWHGNALPVLLYPVDVTLPQVGESEGNTTIRFTGHVALNDVFVSVMHSQGVMLDEAALFDGANYESGTPETSAMFAKIAAEAEARIADFTIERRIVLGCFMEPSALTLSESQRLIDQLEDGPTGNVLLDALAGNEAAMATLSDADLPQFSPFDADPHGEYEVGDVDNTVRYAANVAASGRSIVVDGDVAKDTAGQAVAIATRCVMSGRSVLYVPGVAEQKRRFAQAMNTNELGGLMLDVADDGMNASIDRQLITAVGFQPGVATQRFDQLADELVGVRSRLTRYLGDLHGLNEQWGVSAYQTIQNLARIAVLPTHPATRVRLSRECAQSIGGQMDEWIGKLERAGELGEFVIGPDDTAWFGASITTEDEAVDVYQRVSDLLGKLLPATREQVTRTVETCGFPVPPTAREWGRQVTVLKNLRRVLDVFQPEIFERDIDAMIEATKPKAQRKAEGTSMGFWERRRHVKEARGLLRAGAQVENLHEALKVVSKQADQWHQFVPHGGWPVLPSKLDEIIATQEAVSQHMTALDAVLSTTPQGGNFETSDFNDAEQRLTMLFDDHIALDTLPERCRLEQEFASCGLGEFVEDLRARRVDGDAVRGELQLAWWTTVFEDIVRSSAIISNQDGSALQTVSDRFAQVDVEHVRSVGPMVAQESMRRLCDMLFSRTQEANQLHTVLAGRANVPLSRIRRDHPEILAAAKPVLVATPGTLAALTDPGVIADVAILDACAHIPAVQMLSIVSRARQIVVLAHGATVTCSSLKLLMDMLPHIEVTSHPMRRDPRLTAFLESEGYGVVRHDTATEAMCGKVRLHALEATGVPVMLSGLVESSQREIDEVVRIITERAASFTIVPAGYMLSVVTLTEVFRTRLGSELKSLAAKNKSMGRFLRHVRLVSLREVAGSHATDVIVSLCYAKTSHGRLLQQFGVLEDEGGRGMLLDALALADRHLDIVSAFTADDLDDERLHQPGPKLLKSMLAWAQRLDEQATPPRTQDSGDNVLFADLADRIRARGLDATVGYGYERGMAIPLVVGLKGKPYALAVLTDDAGFMGIQSTRERHRLLMQNLNTLGWNVMVVWSVAAFVNPDKEVDRIVARIAEIYREVK</sequence>
<dbReference type="GO" id="GO:0004386">
    <property type="term" value="F:helicase activity"/>
    <property type="evidence" value="ECO:0007669"/>
    <property type="project" value="UniProtKB-KW"/>
</dbReference>
<dbReference type="EMBL" id="CP062938">
    <property type="protein sequence ID" value="QOL31987.1"/>
    <property type="molecule type" value="Genomic_DNA"/>
</dbReference>
<keyword evidence="1" id="KW-0378">Hydrolase</keyword>